<feature type="domain" description="TonB-dependent receptor-like beta-barrel" evidence="7">
    <location>
        <begin position="403"/>
        <end position="777"/>
    </location>
</feature>
<dbReference type="NCBIfam" id="TIGR04056">
    <property type="entry name" value="OMP_RagA_SusC"/>
    <property type="match status" value="1"/>
</dbReference>
<dbReference type="InterPro" id="IPR039426">
    <property type="entry name" value="TonB-dep_rcpt-like"/>
</dbReference>
<dbReference type="Gene3D" id="2.170.130.10">
    <property type="entry name" value="TonB-dependent receptor, plug domain"/>
    <property type="match status" value="1"/>
</dbReference>
<sequence>MKRIIFCLLLLSIGLCVGKVSAQQIKGVVKDQMGDPLPGVSVQVVGTSLGVSTLADGKFTIDVNDARSATLRFSFIGMKSQTVALNGKTSLEIVLEDEATVLDEVVAIGYGTTRRKDLTGSVASVNADAIIAIPVASAMEAISGKLAGVQITTTEGSPDAEVKIRVRGGGSITGDNTPLFIVDGFPVNSISDIAPNDIESIDVLKDASSTAIYGSRGANGVIIVTTKSGKEGKVSVNYNAYVSYKKIAKKLDVLSSYDYAKWQYERAMLADGKPDKYTQYFGNYEDMDLYQIEGNDWQEQTFGRTGFTFNHNLSISGGGDKTKYSFNYSHINDKAIMQMSGFKRDNLSLKLSNKPNKKVTIDFSLRYSDTQIEGGGANEQNEKSTSADARLRHAMIYPPFPVGNLTDSGETDDNFNLHNPLVSLSDNDRFQKRKTVNMNGSVSWEIIKNMRLKTEIGLDDYRNMDNRFYGTTTYYVRNVPSAANQGLPAIVFDKVSRESIRNTNTLNYDFKKWLSENHHLNLLLGQEFVTTQQEAHTTTVHGFPKSFDFADATKLSAQGQANSIENYLSPDNKLLSFFGRANYDYQSKYLLSATFRADGSSKFSEGNKWGYFPSAALAWRISSESFMENAKSWLDDMKLRLSYGTAGNNNIPSGQMAQTFDVKTTTWVNGFNSFWAGSKTMANPDLKWETTVTRNIGLDVTTWGGRLSGTLEVYLNNTKDLLIQFPTPGTGYDNQYRNMGETENKGLEASINVVAIDKKDFGLSINANIGFNKNRIVSLGQMENFTAKTEWSSSDIGDEYWIAEGGSVGKMYGLKNAGRYEVTDFTQDEKGNWVLNEGVVDSSPMVGTLRPGSMKLVNTTEGDNSITDDDKVVIGDANPLHTGGFTINGRFYGFDIGANFNWSYGNDIYNANKIEYTSTSKYHSRNMIDIMADGKRWTNLLPDGTISNDPVELAKMNQNTTMWSPYMKKFIFTDWAVEDGSFLRLNTLTVGYTLPKTLASKVKLQNCRFYISAYNVYCWTNYSGFDPEVSTRRKTPLTPGMDYSAYPKSRSIVLGLNLNF</sequence>
<proteinExistence type="predicted"/>
<keyword evidence="5" id="KW-0472">Membrane</keyword>
<dbReference type="InterPro" id="IPR037066">
    <property type="entry name" value="Plug_dom_sf"/>
</dbReference>
<dbReference type="SUPFAM" id="SSF49464">
    <property type="entry name" value="Carboxypeptidase regulatory domain-like"/>
    <property type="match status" value="1"/>
</dbReference>
<dbReference type="AlphaFoldDB" id="A0A5J4SI64"/>
<comment type="caution">
    <text evidence="9">The sequence shown here is derived from an EMBL/GenBank/DDBJ whole genome shotgun (WGS) entry which is preliminary data.</text>
</comment>
<dbReference type="Pfam" id="PF13715">
    <property type="entry name" value="CarbopepD_reg_2"/>
    <property type="match status" value="1"/>
</dbReference>
<evidence type="ECO:0000256" key="1">
    <source>
        <dbReference type="ARBA" id="ARBA00004571"/>
    </source>
</evidence>
<dbReference type="Gene3D" id="2.60.40.1120">
    <property type="entry name" value="Carboxypeptidase-like, regulatory domain"/>
    <property type="match status" value="1"/>
</dbReference>
<keyword evidence="4" id="KW-0798">TonB box</keyword>
<dbReference type="InterPro" id="IPR036942">
    <property type="entry name" value="Beta-barrel_TonB_sf"/>
</dbReference>
<reference evidence="9" key="1">
    <citation type="submission" date="2019-03" db="EMBL/GenBank/DDBJ databases">
        <title>Single cell metagenomics reveals metabolic interactions within the superorganism composed of flagellate Streblomastix strix and complex community of Bacteroidetes bacteria on its surface.</title>
        <authorList>
            <person name="Treitli S.C."/>
            <person name="Kolisko M."/>
            <person name="Husnik F."/>
            <person name="Keeling P."/>
            <person name="Hampl V."/>
        </authorList>
    </citation>
    <scope>NUCLEOTIDE SEQUENCE</scope>
    <source>
        <strain evidence="9">STM</strain>
    </source>
</reference>
<name>A0A5J4SI64_9ZZZZ</name>
<dbReference type="FunFam" id="2.170.130.10:FF:000008">
    <property type="entry name" value="SusC/RagA family TonB-linked outer membrane protein"/>
    <property type="match status" value="1"/>
</dbReference>
<comment type="subcellular location">
    <subcellularLocation>
        <location evidence="1">Cell outer membrane</location>
        <topology evidence="1">Multi-pass membrane protein</topology>
    </subcellularLocation>
</comment>
<dbReference type="PROSITE" id="PS52016">
    <property type="entry name" value="TONB_DEPENDENT_REC_3"/>
    <property type="match status" value="1"/>
</dbReference>
<dbReference type="InterPro" id="IPR008969">
    <property type="entry name" value="CarboxyPept-like_regulatory"/>
</dbReference>
<keyword evidence="2" id="KW-0813">Transport</keyword>
<evidence type="ECO:0000256" key="5">
    <source>
        <dbReference type="ARBA" id="ARBA00023136"/>
    </source>
</evidence>
<dbReference type="NCBIfam" id="TIGR04057">
    <property type="entry name" value="SusC_RagA_signa"/>
    <property type="match status" value="1"/>
</dbReference>
<dbReference type="InterPro" id="IPR023996">
    <property type="entry name" value="TonB-dep_OMP_SusC/RagA"/>
</dbReference>
<evidence type="ECO:0000259" key="7">
    <source>
        <dbReference type="Pfam" id="PF00593"/>
    </source>
</evidence>
<protein>
    <submittedName>
        <fullName evidence="9">TonB-dependent receptor SusC</fullName>
    </submittedName>
</protein>
<feature type="domain" description="TonB-dependent receptor plug" evidence="8">
    <location>
        <begin position="115"/>
        <end position="221"/>
    </location>
</feature>
<organism evidence="9">
    <name type="scientific">termite gut metagenome</name>
    <dbReference type="NCBI Taxonomy" id="433724"/>
    <lineage>
        <taxon>unclassified sequences</taxon>
        <taxon>metagenomes</taxon>
        <taxon>organismal metagenomes</taxon>
    </lineage>
</organism>
<keyword evidence="9" id="KW-0675">Receptor</keyword>
<dbReference type="InterPro" id="IPR023997">
    <property type="entry name" value="TonB-dep_OMP_SusC/RagA_CS"/>
</dbReference>
<evidence type="ECO:0000256" key="4">
    <source>
        <dbReference type="ARBA" id="ARBA00023077"/>
    </source>
</evidence>
<evidence type="ECO:0000256" key="3">
    <source>
        <dbReference type="ARBA" id="ARBA00022692"/>
    </source>
</evidence>
<gene>
    <name evidence="9" type="ORF">EZS27_007462</name>
</gene>
<evidence type="ECO:0000259" key="8">
    <source>
        <dbReference type="Pfam" id="PF07715"/>
    </source>
</evidence>
<dbReference type="Gene3D" id="2.40.170.20">
    <property type="entry name" value="TonB-dependent receptor, beta-barrel domain"/>
    <property type="match status" value="1"/>
</dbReference>
<evidence type="ECO:0000256" key="6">
    <source>
        <dbReference type="ARBA" id="ARBA00023237"/>
    </source>
</evidence>
<dbReference type="GO" id="GO:0009279">
    <property type="term" value="C:cell outer membrane"/>
    <property type="evidence" value="ECO:0007669"/>
    <property type="project" value="UniProtKB-SubCell"/>
</dbReference>
<dbReference type="InterPro" id="IPR012910">
    <property type="entry name" value="Plug_dom"/>
</dbReference>
<dbReference type="Pfam" id="PF07715">
    <property type="entry name" value="Plug"/>
    <property type="match status" value="1"/>
</dbReference>
<keyword evidence="6" id="KW-0998">Cell outer membrane</keyword>
<evidence type="ECO:0000256" key="2">
    <source>
        <dbReference type="ARBA" id="ARBA00022448"/>
    </source>
</evidence>
<dbReference type="EMBL" id="SNRY01000193">
    <property type="protein sequence ID" value="KAA6344953.1"/>
    <property type="molecule type" value="Genomic_DNA"/>
</dbReference>
<dbReference type="InterPro" id="IPR000531">
    <property type="entry name" value="Beta-barrel_TonB"/>
</dbReference>
<accession>A0A5J4SI64</accession>
<dbReference type="Pfam" id="PF00593">
    <property type="entry name" value="TonB_dep_Rec_b-barrel"/>
    <property type="match status" value="1"/>
</dbReference>
<keyword evidence="3" id="KW-0812">Transmembrane</keyword>
<evidence type="ECO:0000313" key="9">
    <source>
        <dbReference type="EMBL" id="KAA6344953.1"/>
    </source>
</evidence>
<dbReference type="SUPFAM" id="SSF56935">
    <property type="entry name" value="Porins"/>
    <property type="match status" value="1"/>
</dbReference>